<evidence type="ECO:0000256" key="3">
    <source>
        <dbReference type="ARBA" id="ARBA00022643"/>
    </source>
</evidence>
<keyword evidence="6" id="KW-0539">Nucleus</keyword>
<dbReference type="InterPro" id="IPR007219">
    <property type="entry name" value="XnlR_reg_dom"/>
</dbReference>
<dbReference type="InterPro" id="IPR006600">
    <property type="entry name" value="HTH_CenpB_DNA-bd_dom"/>
</dbReference>
<evidence type="ECO:0000256" key="5">
    <source>
        <dbReference type="ARBA" id="ARBA00023125"/>
    </source>
</evidence>
<evidence type="ECO:0000256" key="7">
    <source>
        <dbReference type="SAM" id="MobiDB-lite"/>
    </source>
</evidence>
<gene>
    <name evidence="9" type="ORF">FZEAL_9366</name>
</gene>
<dbReference type="PANTHER" id="PTHR43656">
    <property type="entry name" value="BINDING OXIDOREDUCTASE, PUTATIVE (AFU_ORTHOLOGUE AFUA_2G08260)-RELATED"/>
    <property type="match status" value="1"/>
</dbReference>
<evidence type="ECO:0000256" key="2">
    <source>
        <dbReference type="ARBA" id="ARBA00022630"/>
    </source>
</evidence>
<protein>
    <recommendedName>
        <fullName evidence="8">HTH CENPB-type domain-containing protein</fullName>
    </recommendedName>
</protein>
<dbReference type="GO" id="GO:0006351">
    <property type="term" value="P:DNA-templated transcription"/>
    <property type="evidence" value="ECO:0007669"/>
    <property type="project" value="InterPro"/>
</dbReference>
<feature type="region of interest" description="Disordered" evidence="7">
    <location>
        <begin position="559"/>
        <end position="589"/>
    </location>
</feature>
<feature type="domain" description="HTH CENPB-type" evidence="8">
    <location>
        <begin position="1230"/>
        <end position="1300"/>
    </location>
</feature>
<dbReference type="InterPro" id="IPR013785">
    <property type="entry name" value="Aldolase_TIM"/>
</dbReference>
<keyword evidence="2" id="KW-0285">Flavoprotein</keyword>
<dbReference type="GO" id="GO:0010181">
    <property type="term" value="F:FMN binding"/>
    <property type="evidence" value="ECO:0007669"/>
    <property type="project" value="InterPro"/>
</dbReference>
<name>A0A8H4UBD2_9HYPO</name>
<keyword evidence="10" id="KW-1185">Reference proteome</keyword>
<dbReference type="GO" id="GO:0003677">
    <property type="term" value="F:DNA binding"/>
    <property type="evidence" value="ECO:0007669"/>
    <property type="project" value="UniProtKB-KW"/>
</dbReference>
<dbReference type="OrthoDB" id="2123952at2759"/>
<dbReference type="CDD" id="cd04733">
    <property type="entry name" value="OYE_like_2_FMN"/>
    <property type="match status" value="1"/>
</dbReference>
<evidence type="ECO:0000259" key="8">
    <source>
        <dbReference type="PROSITE" id="PS51253"/>
    </source>
</evidence>
<dbReference type="EMBL" id="JABEYC010000865">
    <property type="protein sequence ID" value="KAF4973267.1"/>
    <property type="molecule type" value="Genomic_DNA"/>
</dbReference>
<keyword evidence="5" id="KW-0238">DNA-binding</keyword>
<dbReference type="Gene3D" id="3.20.20.70">
    <property type="entry name" value="Aldolase class I"/>
    <property type="match status" value="1"/>
</dbReference>
<keyword evidence="3" id="KW-0288">FMN</keyword>
<comment type="caution">
    <text evidence="9">The sequence shown here is derived from an EMBL/GenBank/DDBJ whole genome shotgun (WGS) entry which is preliminary data.</text>
</comment>
<reference evidence="9" key="2">
    <citation type="submission" date="2020-05" db="EMBL/GenBank/DDBJ databases">
        <authorList>
            <person name="Kim H.-S."/>
            <person name="Proctor R.H."/>
            <person name="Brown D.W."/>
        </authorList>
    </citation>
    <scope>NUCLEOTIDE SEQUENCE</scope>
    <source>
        <strain evidence="9">NRRL 22465</strain>
    </source>
</reference>
<evidence type="ECO:0000313" key="9">
    <source>
        <dbReference type="EMBL" id="KAF4973267.1"/>
    </source>
</evidence>
<dbReference type="SMART" id="SM00906">
    <property type="entry name" value="Fungal_trans"/>
    <property type="match status" value="1"/>
</dbReference>
<sequence length="1337" mass="147150">MEERRGQSQDEAVEDVTPLKIWGWARNATDIVRGRDKVSMLVVEICGVASTSGDVSPEPLAQELPFYPSGRVAKNRFMKSPMAESLATWSTKTVSERGIPTDGLIELYKRWGHGKNNFGIIVTGNIDIELESQGAPGNTGIPLGAGFDDERFRKFKQLATAAKADGSLIIGQVNHPGRQVPSKINPVPISASDVQLDPRLGMTFGKPHAASKEEIAKVVEGFAHAAEYLEKAGFDGIELHAAHGYLLSQFLSRTTNKRTDEYGTQTIESRLRIISEISQAIKARVSPSFVVSAKLNSVEFQDGGVTAAEAGELCETLEALGFDFVELSGGTYERMSLTWEKESTRKREGFFLEWAETITNSLSPDHKMKMYITGGMRSVGAMVDALRIVDGVAMGRPAAAEPRLPSDIIEGRVQGTLRPVEAVENDLGMSMGVAGAQMAQVARGFEPLDASDPAVIEAFGKDMGEWFQNVVLDGDKMEYIRAIQFTGAQSVYGTAAVKSDLASLTISKAENRGIVNPGPCGFVSAAYGEIPSNGRVQGLESRLARIEEQLQLVLNAARDAQPPQQPRADQSPDSHSGTSEATEGVSNPENDMYLEASRAHSTSWKFDPVNPRIYEGPEPDSVYLPPLHEVLPIVDHYFSTFNGVIPLFQQPDFMKLLHSCYSHPNSRDRAAWAAVQIVMALGYRTPQLTIAESQTVNIEKADQCLRNAQTVVSELVTRDQDLLGVQILLGIVILFQNSRDPKPASVIIGTAVRLAHRLRLHSCEAAEFFPAAEAEQRSRVFWIAYTLDKDICLRANTPSCQFDDDVDIALPTLAPADSAGLIWTQNAQVHFNYHRRRVELAYIQGKVYDLLYSNRANKVKGPERQRRVFRLQAMLDQWYGRIPVAFHIDHVASTVGPSQLVQMCKMHHAFLLAEVMTHGIYSHNADWVNRVSSFSLAAIGDSRGENCGSDKSYLRQTPPLPEGWTKCVQVSRGCMKLFQEATPTECLIWQCSCAHFSALIILLANMVLNPGHESVSLDQHMAMRSFELFDKLLVVLNDGGFRALHSVVGELSQRADEAVRAHEMDLSVTGKGIFEGLNAGHDMPDAMPEVDFLPSNTVFDGFDGPFAPLETTIDFDPSILDQHIGSGLDMLDDAASGKDNVTGPIPNPPFQPRRQLPHFIISMSSGPRIGILYSVSSADQEDSMDEQRERQIASALRDAEQIPIATAAKLNGVPRSTLRGRQQGSTTYRASQVERQRLSPAQEDDIVSWILAEVAAGRTPSQLRIQQHACEIAVFNGDRRPISRRWIQRFFFRHPDIKAALSKKSPFSTARFCLCDAPSEEPLVSSTTLEHLGETND</sequence>
<comment type="similarity">
    <text evidence="1">Belongs to the NADH:flavin oxidoreductase/NADH oxidase family.</text>
</comment>
<feature type="compositionally biased region" description="Low complexity" evidence="7">
    <location>
        <begin position="559"/>
        <end position="574"/>
    </location>
</feature>
<dbReference type="InterPro" id="IPR001155">
    <property type="entry name" value="OxRdtase_FMN_N"/>
</dbReference>
<dbReference type="Pfam" id="PF00724">
    <property type="entry name" value="Oxidored_FMN"/>
    <property type="match status" value="1"/>
</dbReference>
<organism evidence="9 10">
    <name type="scientific">Fusarium zealandicum</name>
    <dbReference type="NCBI Taxonomy" id="1053134"/>
    <lineage>
        <taxon>Eukaryota</taxon>
        <taxon>Fungi</taxon>
        <taxon>Dikarya</taxon>
        <taxon>Ascomycota</taxon>
        <taxon>Pezizomycotina</taxon>
        <taxon>Sordariomycetes</taxon>
        <taxon>Hypocreomycetidae</taxon>
        <taxon>Hypocreales</taxon>
        <taxon>Nectriaceae</taxon>
        <taxon>Fusarium</taxon>
        <taxon>Fusarium staphyleae species complex</taxon>
    </lineage>
</organism>
<feature type="compositionally biased region" description="Polar residues" evidence="7">
    <location>
        <begin position="575"/>
        <end position="589"/>
    </location>
</feature>
<proteinExistence type="inferred from homology"/>
<evidence type="ECO:0000256" key="1">
    <source>
        <dbReference type="ARBA" id="ARBA00005979"/>
    </source>
</evidence>
<keyword evidence="4" id="KW-0560">Oxidoreductase</keyword>
<dbReference type="SUPFAM" id="SSF51395">
    <property type="entry name" value="FMN-linked oxidoreductases"/>
    <property type="match status" value="1"/>
</dbReference>
<dbReference type="Proteomes" id="UP000635477">
    <property type="component" value="Unassembled WGS sequence"/>
</dbReference>
<dbReference type="CDD" id="cd12148">
    <property type="entry name" value="fungal_TF_MHR"/>
    <property type="match status" value="1"/>
</dbReference>
<dbReference type="Pfam" id="PF03221">
    <property type="entry name" value="HTH_Tnp_Tc5"/>
    <property type="match status" value="1"/>
</dbReference>
<dbReference type="InterPro" id="IPR051799">
    <property type="entry name" value="NADH_flavin_oxidoreductase"/>
</dbReference>
<reference evidence="9" key="1">
    <citation type="journal article" date="2020" name="BMC Genomics">
        <title>Correction to: Identification and distribution of gene clusters required for synthesis of sphingolipid metabolism inhibitors in diverse species of the filamentous fungus Fusarium.</title>
        <authorList>
            <person name="Kim H.S."/>
            <person name="Lohmar J.M."/>
            <person name="Busman M."/>
            <person name="Brown D.W."/>
            <person name="Naumann T.A."/>
            <person name="Divon H.H."/>
            <person name="Lysoe E."/>
            <person name="Uhlig S."/>
            <person name="Proctor R.H."/>
        </authorList>
    </citation>
    <scope>NUCLEOTIDE SEQUENCE</scope>
    <source>
        <strain evidence="9">NRRL 22465</strain>
    </source>
</reference>
<dbReference type="PROSITE" id="PS51253">
    <property type="entry name" value="HTH_CENPB"/>
    <property type="match status" value="1"/>
</dbReference>
<dbReference type="Pfam" id="PF04082">
    <property type="entry name" value="Fungal_trans"/>
    <property type="match status" value="1"/>
</dbReference>
<dbReference type="PANTHER" id="PTHR43656:SF5">
    <property type="entry name" value="NADH:FLAVIN OXIDOREDUCTASE_NADH OXIDASE N-TERMINAL DOMAIN-CONTAINING PROTEIN"/>
    <property type="match status" value="1"/>
</dbReference>
<evidence type="ECO:0000256" key="4">
    <source>
        <dbReference type="ARBA" id="ARBA00023002"/>
    </source>
</evidence>
<dbReference type="GO" id="GO:0008270">
    <property type="term" value="F:zinc ion binding"/>
    <property type="evidence" value="ECO:0007669"/>
    <property type="project" value="InterPro"/>
</dbReference>
<evidence type="ECO:0000313" key="10">
    <source>
        <dbReference type="Proteomes" id="UP000635477"/>
    </source>
</evidence>
<dbReference type="GO" id="GO:0016491">
    <property type="term" value="F:oxidoreductase activity"/>
    <property type="evidence" value="ECO:0007669"/>
    <property type="project" value="UniProtKB-KW"/>
</dbReference>
<evidence type="ECO:0000256" key="6">
    <source>
        <dbReference type="ARBA" id="ARBA00023242"/>
    </source>
</evidence>
<accession>A0A8H4UBD2</accession>